<name>A0AAV9EAN6_ACOCL</name>
<dbReference type="EMBL" id="JAUJYO010000008">
    <property type="protein sequence ID" value="KAK1310291.1"/>
    <property type="molecule type" value="Genomic_DNA"/>
</dbReference>
<sequence length="116" mass="13397">MHGLLYSDQILIRFYKTLAIINPSPSLSSPSIPPSITASEHHHRTNSASQSYASHSMEVMDQSTEKSRKEKRKESRLAKQKNRFQSWVEHQGKNWVFNEIPPHIEIRQSKESSIDP</sequence>
<evidence type="ECO:0000313" key="2">
    <source>
        <dbReference type="EMBL" id="KAK1310291.1"/>
    </source>
</evidence>
<protein>
    <submittedName>
        <fullName evidence="2">Uncharacterized protein</fullName>
    </submittedName>
</protein>
<comment type="caution">
    <text evidence="2">The sequence shown here is derived from an EMBL/GenBank/DDBJ whole genome shotgun (WGS) entry which is preliminary data.</text>
</comment>
<reference evidence="2" key="2">
    <citation type="submission" date="2023-06" db="EMBL/GenBank/DDBJ databases">
        <authorList>
            <person name="Ma L."/>
            <person name="Liu K.-W."/>
            <person name="Li Z."/>
            <person name="Hsiao Y.-Y."/>
            <person name="Qi Y."/>
            <person name="Fu T."/>
            <person name="Tang G."/>
            <person name="Zhang D."/>
            <person name="Sun W.-H."/>
            <person name="Liu D.-K."/>
            <person name="Li Y."/>
            <person name="Chen G.-Z."/>
            <person name="Liu X.-D."/>
            <person name="Liao X.-Y."/>
            <person name="Jiang Y.-T."/>
            <person name="Yu X."/>
            <person name="Hao Y."/>
            <person name="Huang J."/>
            <person name="Zhao X.-W."/>
            <person name="Ke S."/>
            <person name="Chen Y.-Y."/>
            <person name="Wu W.-L."/>
            <person name="Hsu J.-L."/>
            <person name="Lin Y.-F."/>
            <person name="Huang M.-D."/>
            <person name="Li C.-Y."/>
            <person name="Huang L."/>
            <person name="Wang Z.-W."/>
            <person name="Zhao X."/>
            <person name="Zhong W.-Y."/>
            <person name="Peng D.-H."/>
            <person name="Ahmad S."/>
            <person name="Lan S."/>
            <person name="Zhang J.-S."/>
            <person name="Tsai W.-C."/>
            <person name="Van De Peer Y."/>
            <person name="Liu Z.-J."/>
        </authorList>
    </citation>
    <scope>NUCLEOTIDE SEQUENCE</scope>
    <source>
        <strain evidence="2">CP</strain>
        <tissue evidence="2">Leaves</tissue>
    </source>
</reference>
<evidence type="ECO:0000256" key="1">
    <source>
        <dbReference type="SAM" id="MobiDB-lite"/>
    </source>
</evidence>
<feature type="region of interest" description="Disordered" evidence="1">
    <location>
        <begin position="26"/>
        <end position="83"/>
    </location>
</feature>
<feature type="compositionally biased region" description="Low complexity" evidence="1">
    <location>
        <begin position="26"/>
        <end position="36"/>
    </location>
</feature>
<feature type="compositionally biased region" description="Basic and acidic residues" evidence="1">
    <location>
        <begin position="63"/>
        <end position="77"/>
    </location>
</feature>
<accession>A0AAV9EAN6</accession>
<reference evidence="2" key="1">
    <citation type="journal article" date="2023" name="Nat. Commun.">
        <title>Diploid and tetraploid genomes of Acorus and the evolution of monocots.</title>
        <authorList>
            <person name="Ma L."/>
            <person name="Liu K.W."/>
            <person name="Li Z."/>
            <person name="Hsiao Y.Y."/>
            <person name="Qi Y."/>
            <person name="Fu T."/>
            <person name="Tang G.D."/>
            <person name="Zhang D."/>
            <person name="Sun W.H."/>
            <person name="Liu D.K."/>
            <person name="Li Y."/>
            <person name="Chen G.Z."/>
            <person name="Liu X.D."/>
            <person name="Liao X.Y."/>
            <person name="Jiang Y.T."/>
            <person name="Yu X."/>
            <person name="Hao Y."/>
            <person name="Huang J."/>
            <person name="Zhao X.W."/>
            <person name="Ke S."/>
            <person name="Chen Y.Y."/>
            <person name="Wu W.L."/>
            <person name="Hsu J.L."/>
            <person name="Lin Y.F."/>
            <person name="Huang M.D."/>
            <person name="Li C.Y."/>
            <person name="Huang L."/>
            <person name="Wang Z.W."/>
            <person name="Zhao X."/>
            <person name="Zhong W.Y."/>
            <person name="Peng D.H."/>
            <person name="Ahmad S."/>
            <person name="Lan S."/>
            <person name="Zhang J.S."/>
            <person name="Tsai W.C."/>
            <person name="Van de Peer Y."/>
            <person name="Liu Z.J."/>
        </authorList>
    </citation>
    <scope>NUCLEOTIDE SEQUENCE</scope>
    <source>
        <strain evidence="2">CP</strain>
    </source>
</reference>
<gene>
    <name evidence="2" type="ORF">QJS10_CPA08g00080</name>
</gene>
<evidence type="ECO:0000313" key="3">
    <source>
        <dbReference type="Proteomes" id="UP001180020"/>
    </source>
</evidence>
<keyword evidence="3" id="KW-1185">Reference proteome</keyword>
<proteinExistence type="predicted"/>
<dbReference type="AlphaFoldDB" id="A0AAV9EAN6"/>
<organism evidence="2 3">
    <name type="scientific">Acorus calamus</name>
    <name type="common">Sweet flag</name>
    <dbReference type="NCBI Taxonomy" id="4465"/>
    <lineage>
        <taxon>Eukaryota</taxon>
        <taxon>Viridiplantae</taxon>
        <taxon>Streptophyta</taxon>
        <taxon>Embryophyta</taxon>
        <taxon>Tracheophyta</taxon>
        <taxon>Spermatophyta</taxon>
        <taxon>Magnoliopsida</taxon>
        <taxon>Liliopsida</taxon>
        <taxon>Acoraceae</taxon>
        <taxon>Acorus</taxon>
    </lineage>
</organism>
<dbReference type="Proteomes" id="UP001180020">
    <property type="component" value="Unassembled WGS sequence"/>
</dbReference>